<feature type="compositionally biased region" description="Basic residues" evidence="1">
    <location>
        <begin position="157"/>
        <end position="177"/>
    </location>
</feature>
<name>A0ABZ2FB17_9MICO</name>
<dbReference type="Proteomes" id="UP001381003">
    <property type="component" value="Chromosome"/>
</dbReference>
<reference evidence="2 3" key="1">
    <citation type="submission" date="2022-09" db="EMBL/GenBank/DDBJ databases">
        <title>Complete genome sequence of Janibacter terrae strain COS04-44, PCL-degrading bacteria isolated from oil spilled coast.</title>
        <authorList>
            <person name="Park H."/>
            <person name="Kim J.Y."/>
            <person name="An S.H."/>
            <person name="Lee C.M."/>
            <person name="Weon H.-Y."/>
        </authorList>
    </citation>
    <scope>NUCLEOTIDE SEQUENCE [LARGE SCALE GENOMIC DNA]</scope>
    <source>
        <strain evidence="2 3">COS04-44</strain>
    </source>
</reference>
<evidence type="ECO:0000313" key="2">
    <source>
        <dbReference type="EMBL" id="WWF03930.1"/>
    </source>
</evidence>
<gene>
    <name evidence="2" type="ORF">N5P18_09425</name>
</gene>
<evidence type="ECO:0000256" key="1">
    <source>
        <dbReference type="SAM" id="MobiDB-lite"/>
    </source>
</evidence>
<feature type="region of interest" description="Disordered" evidence="1">
    <location>
        <begin position="1"/>
        <end position="29"/>
    </location>
</feature>
<proteinExistence type="predicted"/>
<feature type="region of interest" description="Disordered" evidence="1">
    <location>
        <begin position="156"/>
        <end position="177"/>
    </location>
</feature>
<dbReference type="EMBL" id="CP104874">
    <property type="protein sequence ID" value="WWF03930.1"/>
    <property type="molecule type" value="Genomic_DNA"/>
</dbReference>
<protein>
    <recommendedName>
        <fullName evidence="4">Replication initiation protein</fullName>
    </recommendedName>
</protein>
<dbReference type="Pfam" id="PF20199">
    <property type="entry name" value="RepSA"/>
    <property type="match status" value="1"/>
</dbReference>
<keyword evidence="3" id="KW-1185">Reference proteome</keyword>
<accession>A0ABZ2FB17</accession>
<sequence length="515" mass="56732">MHTTSASPSPDAARGDHFPGFGEDTPLDVPALARPESAQLIASRMRDGTMNAFFDALAATGNCARPVRLAGSSTTVDTTTGQVISTFDTRDLPFGVLHRPCGNRRASICPSCSRVYARDTYALIHAGINGGKTVPDQVRDNPLLFVTLTAPSFGPVHGHRHGRPCRPRRPQARTRCPHGRPTWCTRTHDEQDEVTGSPLCNECHDTPSAVMWQWHAPELWRRFTIALRRGVARHLAVPDTRLNEHASIQYAKVAEYQSRGLVHFHALIRLDGPAAGGTGSPAPPSLTGHALAGLVRDVVPTVTTLAEPVDHDDSPRILAFGAQVDVRTVRAGSRTDDPTGPLTPDQVAGYLAKYSTKDSRSLHGHGQGRPHIVALQRQCRQMAQRAATFHDPGHDYHRMSQWVRCLGFRGHFGTKSRRYSITLGALRRARSRWQELAAESRRTGAPIDTRDLEARLLADDADETTQVIGSWTYTGTGWRDHTEEAMALAVAARTREYDQWKAQRRTTRSGPERRG</sequence>
<organism evidence="2 3">
    <name type="scientific">Janibacter terrae</name>
    <dbReference type="NCBI Taxonomy" id="103817"/>
    <lineage>
        <taxon>Bacteria</taxon>
        <taxon>Bacillati</taxon>
        <taxon>Actinomycetota</taxon>
        <taxon>Actinomycetes</taxon>
        <taxon>Micrococcales</taxon>
        <taxon>Intrasporangiaceae</taxon>
        <taxon>Janibacter</taxon>
    </lineage>
</organism>
<evidence type="ECO:0008006" key="4">
    <source>
        <dbReference type="Google" id="ProtNLM"/>
    </source>
</evidence>
<evidence type="ECO:0000313" key="3">
    <source>
        <dbReference type="Proteomes" id="UP001381003"/>
    </source>
</evidence>
<dbReference type="InterPro" id="IPR046828">
    <property type="entry name" value="RepSA"/>
</dbReference>
<dbReference type="RefSeq" id="WP_338537516.1">
    <property type="nucleotide sequence ID" value="NZ_CP104874.1"/>
</dbReference>